<gene>
    <name evidence="3" type="ORF">NPX13_g739</name>
</gene>
<keyword evidence="2" id="KW-0472">Membrane</keyword>
<evidence type="ECO:0000313" key="4">
    <source>
        <dbReference type="Proteomes" id="UP001148614"/>
    </source>
</evidence>
<accession>A0A9W8NNV1</accession>
<comment type="caution">
    <text evidence="3">The sequence shown here is derived from an EMBL/GenBank/DDBJ whole genome shotgun (WGS) entry which is preliminary data.</text>
</comment>
<evidence type="ECO:0000256" key="1">
    <source>
        <dbReference type="SAM" id="MobiDB-lite"/>
    </source>
</evidence>
<feature type="transmembrane region" description="Helical" evidence="2">
    <location>
        <begin position="29"/>
        <end position="50"/>
    </location>
</feature>
<sequence length="642" mass="70914">MENRNHLVISSHPRTQQHHRYSSHIPRTLLNILGPISIIALYAYITRYYLSAPSANSIITKRPIDANVVFYSWWLINAFVLDWARSGIAGFEAAALLLPDFAPKDIWQIMWHTDRAWSAPTGWGRITSFSILYTFHKITRNPIKWTGPSVLWFYLAFSSMLLYVAIPLSGLSMNQAVVLQETGTRVNVLGVNESTFDLRTSNSLVEQIAGAWRQGGTTTPRGASILYAPNGTTDASASYYEDSIQDAYHMLLNNTAAPTNYSITLFSGPEVAERAYGRAWGFQARIACTLVHPYTGLKLLKVASVDDWRSTQIQINSNYNDRRKGATVIWDDQVTLGVNYRYVLTTNDNVSDIGPAYSAYPSKPPRQSLTEVVMWQAYNTTIPDKTFTTLERHPMVFASVTSKDNVLRYLGFAVSCSTESDVGYATLSARTNTFSGFVRKPSSPLSVSGFANTMLEKYPGVMGMASLAHAAMSNTLLGGSGESNCNAIFTTFCNSWAGANATTDGIPRIGERNSDFQLPTISPERMVLAMYRLFGQVAIEVMSTGPGTWKCCAPENSTLSDLGLFGLESANDLVPGIVPYQAVVVLLAVWTLITVIPQLHPFFSRPRSSELLDGLMMFRLGVEWSQVSRELEGTESEGGLKN</sequence>
<dbReference type="Proteomes" id="UP001148614">
    <property type="component" value="Unassembled WGS sequence"/>
</dbReference>
<organism evidence="3 4">
    <name type="scientific">Xylaria arbuscula</name>
    <dbReference type="NCBI Taxonomy" id="114810"/>
    <lineage>
        <taxon>Eukaryota</taxon>
        <taxon>Fungi</taxon>
        <taxon>Dikarya</taxon>
        <taxon>Ascomycota</taxon>
        <taxon>Pezizomycotina</taxon>
        <taxon>Sordariomycetes</taxon>
        <taxon>Xylariomycetidae</taxon>
        <taxon>Xylariales</taxon>
        <taxon>Xylariaceae</taxon>
        <taxon>Xylaria</taxon>
    </lineage>
</organism>
<dbReference type="EMBL" id="JANPWZ010000053">
    <property type="protein sequence ID" value="KAJ3579827.1"/>
    <property type="molecule type" value="Genomic_DNA"/>
</dbReference>
<protein>
    <submittedName>
        <fullName evidence="3">Uncharacterized protein</fullName>
    </submittedName>
</protein>
<dbReference type="AlphaFoldDB" id="A0A9W8NNV1"/>
<keyword evidence="4" id="KW-1185">Reference proteome</keyword>
<proteinExistence type="predicted"/>
<evidence type="ECO:0000313" key="3">
    <source>
        <dbReference type="EMBL" id="KAJ3579827.1"/>
    </source>
</evidence>
<feature type="transmembrane region" description="Helical" evidence="2">
    <location>
        <begin position="150"/>
        <end position="171"/>
    </location>
</feature>
<feature type="region of interest" description="Disordered" evidence="1">
    <location>
        <begin position="1"/>
        <end position="20"/>
    </location>
</feature>
<keyword evidence="2" id="KW-0812">Transmembrane</keyword>
<reference evidence="3" key="1">
    <citation type="submission" date="2022-07" db="EMBL/GenBank/DDBJ databases">
        <title>Genome Sequence of Xylaria arbuscula.</title>
        <authorList>
            <person name="Buettner E."/>
        </authorList>
    </citation>
    <scope>NUCLEOTIDE SEQUENCE</scope>
    <source>
        <strain evidence="3">VT107</strain>
    </source>
</reference>
<keyword evidence="2" id="KW-1133">Transmembrane helix</keyword>
<name>A0A9W8NNV1_9PEZI</name>
<dbReference type="VEuPathDB" id="FungiDB:F4678DRAFT_448543"/>
<evidence type="ECO:0000256" key="2">
    <source>
        <dbReference type="SAM" id="Phobius"/>
    </source>
</evidence>